<protein>
    <submittedName>
        <fullName evidence="4 5">Uncharacterized protein LOC128629175</fullName>
    </submittedName>
</protein>
<evidence type="ECO:0000256" key="1">
    <source>
        <dbReference type="SAM" id="MobiDB-lite"/>
    </source>
</evidence>
<evidence type="ECO:0000313" key="3">
    <source>
        <dbReference type="Proteomes" id="UP000221080"/>
    </source>
</evidence>
<feature type="domain" description="Myb/SANT-like DNA-binding" evidence="2">
    <location>
        <begin position="21"/>
        <end position="63"/>
    </location>
</feature>
<reference evidence="3" key="1">
    <citation type="journal article" date="2016" name="Nat. Commun.">
        <title>The channel catfish genome sequence provides insights into the evolution of scale formation in teleosts.</title>
        <authorList>
            <person name="Liu Z."/>
            <person name="Liu S."/>
            <person name="Yao J."/>
            <person name="Bao L."/>
            <person name="Zhang J."/>
            <person name="Li Y."/>
            <person name="Jiang C."/>
            <person name="Sun L."/>
            <person name="Wang R."/>
            <person name="Zhang Y."/>
            <person name="Zhou T."/>
            <person name="Zeng Q."/>
            <person name="Fu Q."/>
            <person name="Gao S."/>
            <person name="Li N."/>
            <person name="Koren S."/>
            <person name="Jiang Y."/>
            <person name="Zimin A."/>
            <person name="Xu P."/>
            <person name="Phillippy A.M."/>
            <person name="Geng X."/>
            <person name="Song L."/>
            <person name="Sun F."/>
            <person name="Li C."/>
            <person name="Wang X."/>
            <person name="Chen A."/>
            <person name="Jin Y."/>
            <person name="Yuan Z."/>
            <person name="Yang Y."/>
            <person name="Tan S."/>
            <person name="Peatman E."/>
            <person name="Lu J."/>
            <person name="Qin Z."/>
            <person name="Dunham R."/>
            <person name="Li Z."/>
            <person name="Sonstegard T."/>
            <person name="Feng J."/>
            <person name="Danzmann R.G."/>
            <person name="Schroeder S."/>
            <person name="Scheffler B."/>
            <person name="Duke M.V."/>
            <person name="Ballard L."/>
            <person name="Kucuktas H."/>
            <person name="Kaltenboeck L."/>
            <person name="Liu H."/>
            <person name="Armbruster J."/>
            <person name="Xie Y."/>
            <person name="Kirby M.L."/>
            <person name="Tian Y."/>
            <person name="Flanagan M.E."/>
            <person name="Mu W."/>
            <person name="Waldbieser G.C."/>
        </authorList>
    </citation>
    <scope>NUCLEOTIDE SEQUENCE [LARGE SCALE GENOMIC DNA]</scope>
    <source>
        <strain evidence="3">SDA103</strain>
    </source>
</reference>
<keyword evidence="3" id="KW-1185">Reference proteome</keyword>
<evidence type="ECO:0000259" key="2">
    <source>
        <dbReference type="Pfam" id="PF13837"/>
    </source>
</evidence>
<dbReference type="RefSeq" id="XP_053531968.1">
    <property type="nucleotide sequence ID" value="XM_053675993.1"/>
</dbReference>
<feature type="region of interest" description="Disordered" evidence="1">
    <location>
        <begin position="113"/>
        <end position="175"/>
    </location>
</feature>
<dbReference type="GeneID" id="128629175"/>
<dbReference type="InterPro" id="IPR044822">
    <property type="entry name" value="Myb_DNA-bind_4"/>
</dbReference>
<accession>A0A9F7R8H9</accession>
<evidence type="ECO:0000313" key="5">
    <source>
        <dbReference type="RefSeq" id="XP_053531988.1"/>
    </source>
</evidence>
<dbReference type="Pfam" id="PF13837">
    <property type="entry name" value="Myb_DNA-bind_4"/>
    <property type="match status" value="1"/>
</dbReference>
<dbReference type="KEGG" id="ipu:128629175"/>
<proteinExistence type="predicted"/>
<feature type="compositionally biased region" description="Basic and acidic residues" evidence="1">
    <location>
        <begin position="142"/>
        <end position="160"/>
    </location>
</feature>
<name>A0A9F7R8H9_ICTPU</name>
<evidence type="ECO:0000313" key="4">
    <source>
        <dbReference type="RefSeq" id="XP_053531968.1"/>
    </source>
</evidence>
<dbReference type="RefSeq" id="XP_053531988.1">
    <property type="nucleotide sequence ID" value="XM_053676013.1"/>
</dbReference>
<reference evidence="4 5" key="2">
    <citation type="submission" date="2025-04" db="UniProtKB">
        <authorList>
            <consortium name="RefSeq"/>
        </authorList>
    </citation>
    <scope>IDENTIFICATION</scope>
    <source>
        <tissue evidence="4 5">Blood</tissue>
    </source>
</reference>
<sequence length="175" mass="19888">MALRTGMVTYLKELQTEWERKVTYVRSTEQVLTRWKILKTSYYRAKKQNNPSGFPYFESMHDILGHRPLSNISESGLDIGFDEDEDAAEHLNSVEESVVGDEVSCLARQEEMNEYADEDTTSSGDTSGTRGKLFSHSTRCRPTQDTRLLSKKEESERHCDLSASAVNHADDEATK</sequence>
<organism evidence="3 5">
    <name type="scientific">Ictalurus punctatus</name>
    <name type="common">Channel catfish</name>
    <name type="synonym">Silurus punctatus</name>
    <dbReference type="NCBI Taxonomy" id="7998"/>
    <lineage>
        <taxon>Eukaryota</taxon>
        <taxon>Metazoa</taxon>
        <taxon>Chordata</taxon>
        <taxon>Craniata</taxon>
        <taxon>Vertebrata</taxon>
        <taxon>Euteleostomi</taxon>
        <taxon>Actinopterygii</taxon>
        <taxon>Neopterygii</taxon>
        <taxon>Teleostei</taxon>
        <taxon>Ostariophysi</taxon>
        <taxon>Siluriformes</taxon>
        <taxon>Ictaluridae</taxon>
        <taxon>Ictalurus</taxon>
    </lineage>
</organism>
<gene>
    <name evidence="4 5" type="primary">LOC128629175</name>
</gene>
<dbReference type="Proteomes" id="UP000221080">
    <property type="component" value="Chromosome 1"/>
</dbReference>
<feature type="compositionally biased region" description="Low complexity" evidence="1">
    <location>
        <begin position="121"/>
        <end position="131"/>
    </location>
</feature>
<dbReference type="AlphaFoldDB" id="A0A9F7R8H9"/>